<comment type="caution">
    <text evidence="1">The sequence shown here is derived from an EMBL/GenBank/DDBJ whole genome shotgun (WGS) entry which is preliminary data.</text>
</comment>
<proteinExistence type="predicted"/>
<evidence type="ECO:0000313" key="1">
    <source>
        <dbReference type="EMBL" id="KKL24004.1"/>
    </source>
</evidence>
<organism evidence="1">
    <name type="scientific">marine sediment metagenome</name>
    <dbReference type="NCBI Taxonomy" id="412755"/>
    <lineage>
        <taxon>unclassified sequences</taxon>
        <taxon>metagenomes</taxon>
        <taxon>ecological metagenomes</taxon>
    </lineage>
</organism>
<gene>
    <name evidence="1" type="ORF">LCGC14_2419680</name>
</gene>
<sequence length="127" mass="13414">MMRVKRPHAAVVREPVVFAGEIIIFGKSFIIRQNVASGRNIVLGGRSAVWYVSATTVSGRLGDGNWSRRSLDRMVTRAIYTGLPSGLRQLVIDGLAEESAGVAGAVGLHSKLGGGERHLSAAGACLE</sequence>
<reference evidence="1" key="1">
    <citation type="journal article" date="2015" name="Nature">
        <title>Complex archaea that bridge the gap between prokaryotes and eukaryotes.</title>
        <authorList>
            <person name="Spang A."/>
            <person name="Saw J.H."/>
            <person name="Jorgensen S.L."/>
            <person name="Zaremba-Niedzwiedzka K."/>
            <person name="Martijn J."/>
            <person name="Lind A.E."/>
            <person name="van Eijk R."/>
            <person name="Schleper C."/>
            <person name="Guy L."/>
            <person name="Ettema T.J."/>
        </authorList>
    </citation>
    <scope>NUCLEOTIDE SEQUENCE</scope>
</reference>
<protein>
    <submittedName>
        <fullName evidence="1">Uncharacterized protein</fullName>
    </submittedName>
</protein>
<feature type="non-terminal residue" evidence="1">
    <location>
        <position position="127"/>
    </location>
</feature>
<dbReference type="EMBL" id="LAZR01036754">
    <property type="protein sequence ID" value="KKL24004.1"/>
    <property type="molecule type" value="Genomic_DNA"/>
</dbReference>
<name>A0A0F9BQ17_9ZZZZ</name>
<dbReference type="AlphaFoldDB" id="A0A0F9BQ17"/>
<accession>A0A0F9BQ17</accession>